<dbReference type="EMBL" id="FO082274">
    <property type="protein sequence ID" value="CCO16700.1"/>
    <property type="molecule type" value="Genomic_DNA"/>
</dbReference>
<proteinExistence type="predicted"/>
<dbReference type="Pfam" id="PF05066">
    <property type="entry name" value="HARE-HTH"/>
    <property type="match status" value="1"/>
</dbReference>
<evidence type="ECO:0000313" key="5">
    <source>
        <dbReference type="EMBL" id="CCO16700.1"/>
    </source>
</evidence>
<accession>K8EW46</accession>
<evidence type="ECO:0000259" key="4">
    <source>
        <dbReference type="PROSITE" id="PS51913"/>
    </source>
</evidence>
<dbReference type="Proteomes" id="UP000198341">
    <property type="component" value="Chromosome 5"/>
</dbReference>
<feature type="region of interest" description="Disordered" evidence="3">
    <location>
        <begin position="202"/>
        <end position="319"/>
    </location>
</feature>
<feature type="compositionally biased region" description="Low complexity" evidence="3">
    <location>
        <begin position="436"/>
        <end position="449"/>
    </location>
</feature>
<feature type="compositionally biased region" description="Acidic residues" evidence="3">
    <location>
        <begin position="202"/>
        <end position="219"/>
    </location>
</feature>
<dbReference type="GeneID" id="19015816"/>
<reference evidence="5 6" key="1">
    <citation type="submission" date="2011-10" db="EMBL/GenBank/DDBJ databases">
        <authorList>
            <person name="Genoscope - CEA"/>
        </authorList>
    </citation>
    <scope>NUCLEOTIDE SEQUENCE [LARGE SCALE GENOMIC DNA]</scope>
    <source>
        <strain evidence="5 6">RCC 1105</strain>
    </source>
</reference>
<evidence type="ECO:0000256" key="3">
    <source>
        <dbReference type="SAM" id="MobiDB-lite"/>
    </source>
</evidence>
<feature type="region of interest" description="Disordered" evidence="3">
    <location>
        <begin position="113"/>
        <end position="184"/>
    </location>
</feature>
<evidence type="ECO:0000313" key="6">
    <source>
        <dbReference type="Proteomes" id="UP000198341"/>
    </source>
</evidence>
<feature type="compositionally biased region" description="Basic and acidic residues" evidence="3">
    <location>
        <begin position="451"/>
        <end position="466"/>
    </location>
</feature>
<feature type="compositionally biased region" description="Acidic residues" evidence="3">
    <location>
        <begin position="291"/>
        <end position="305"/>
    </location>
</feature>
<dbReference type="PROSITE" id="PS51913">
    <property type="entry name" value="HTH_HARE"/>
    <property type="match status" value="1"/>
</dbReference>
<dbReference type="KEGG" id="bpg:Bathy05g03130"/>
<keyword evidence="2" id="KW-0175">Coiled coil</keyword>
<dbReference type="InterPro" id="IPR007759">
    <property type="entry name" value="Asxl_HARE-HTH"/>
</dbReference>
<dbReference type="AlphaFoldDB" id="K8EW46"/>
<evidence type="ECO:0000256" key="2">
    <source>
        <dbReference type="SAM" id="Coils"/>
    </source>
</evidence>
<keyword evidence="1" id="KW-0804">Transcription</keyword>
<gene>
    <name evidence="5" type="ORF">Bathy05g03130</name>
</gene>
<feature type="domain" description="HTH HARE-type" evidence="4">
    <location>
        <begin position="16"/>
        <end position="91"/>
    </location>
</feature>
<name>K8EW46_9CHLO</name>
<dbReference type="GO" id="GO:0006355">
    <property type="term" value="P:regulation of DNA-templated transcription"/>
    <property type="evidence" value="ECO:0007669"/>
    <property type="project" value="InterPro"/>
</dbReference>
<keyword evidence="6" id="KW-1185">Reference proteome</keyword>
<feature type="region of interest" description="Disordered" evidence="3">
    <location>
        <begin position="436"/>
        <end position="469"/>
    </location>
</feature>
<sequence>MAGVDLAMEGIPRGSGIFKTAAIYVLRKEKRLLTTGQITRYALENDLLGNLPGKTPEATMASACYTDLKKKDVNKRVFARPSEGHFGLREWANDPELTHLLQPKLHRLAETFEEEQKPKVEKPWKQPAPMAKRKNNTAAKKFVDGKPRRDRHGFVHAIIEPSRGEYGPPKMQMPPPQQQYGSLSTHDTMDLDALVDAAANQEDEDDYRNNDNDENDDQDGNGAYNGGNDDHEEEDANTKDQSGVTAGVDKSFDNDPNAEEASPSKTNIIRNNNNDDDDDDNKSEGEREDIAAESEEENKGEEEENAPLVLINPDPNLSNDEYEAHLASLVQQQQEKELRVAKRKEREKERARTQELVKAGLIPAPLSAKKKSSYVPVAYKKDGRGRPRKHFDGIPPAPILSVSANEAEEAPLTNNKKARFTSTAVLHQQQQQQQQQQLQLQQRQRQQQQKDGFEQIQEHHQPRAGHDSFVVDTQGVDGISHEEIANESIVAKATRAGMKNWNSKVNKFYSTAFFTEIIDPKLPTSIPAFAFKMSQNDAEREKILTQNAMRRVFNEFAEGCDPVKQSLNELSASLERLRAQQGNHENVMYSALIYAVACYRSDYPEEATLALSKAWDVYYSLKGGNETNAQNAAFMDKIRKDYEKIVSEALDA</sequence>
<dbReference type="OrthoDB" id="547517at2759"/>
<feature type="compositionally biased region" description="Basic and acidic residues" evidence="3">
    <location>
        <begin position="113"/>
        <end position="124"/>
    </location>
</feature>
<feature type="coiled-coil region" evidence="2">
    <location>
        <begin position="319"/>
        <end position="354"/>
    </location>
</feature>
<protein>
    <recommendedName>
        <fullName evidence="4">HTH HARE-type domain-containing protein</fullName>
    </recommendedName>
</protein>
<organism evidence="5 6">
    <name type="scientific">Bathycoccus prasinos</name>
    <dbReference type="NCBI Taxonomy" id="41875"/>
    <lineage>
        <taxon>Eukaryota</taxon>
        <taxon>Viridiplantae</taxon>
        <taxon>Chlorophyta</taxon>
        <taxon>Mamiellophyceae</taxon>
        <taxon>Mamiellales</taxon>
        <taxon>Bathycoccaceae</taxon>
        <taxon>Bathycoccus</taxon>
    </lineage>
</organism>
<evidence type="ECO:0000256" key="1">
    <source>
        <dbReference type="ARBA" id="ARBA00023163"/>
    </source>
</evidence>
<dbReference type="RefSeq" id="XP_007513142.1">
    <property type="nucleotide sequence ID" value="XM_007513080.1"/>
</dbReference>
<dbReference type="STRING" id="41875.K8EW46"/>